<dbReference type="RefSeq" id="WP_207177839.1">
    <property type="nucleotide sequence ID" value="NZ_AP024145.1"/>
</dbReference>
<evidence type="ECO:0000256" key="3">
    <source>
        <dbReference type="ARBA" id="ARBA00023125"/>
    </source>
</evidence>
<reference evidence="6" key="1">
    <citation type="submission" date="2020-11" db="EMBL/GenBank/DDBJ databases">
        <title>Complete genome sequence of a novel pathogenic Methylobacterium strain isolated from rice in Vietnam.</title>
        <authorList>
            <person name="Lai K."/>
            <person name="Okazaki S."/>
            <person name="Higashi K."/>
            <person name="Mori H."/>
            <person name="Toyoda A."/>
            <person name="Kurokawa K."/>
        </authorList>
    </citation>
    <scope>NUCLEOTIDE SEQUENCE</scope>
    <source>
        <strain evidence="6">VL1</strain>
    </source>
</reference>
<feature type="domain" description="HTH lysR-type" evidence="5">
    <location>
        <begin position="4"/>
        <end position="61"/>
    </location>
</feature>
<protein>
    <submittedName>
        <fullName evidence="6">LysR family transcriptional regulator</fullName>
    </submittedName>
</protein>
<name>A0A8H8WV43_9HYPH</name>
<organism evidence="6 7">
    <name type="scientific">Methylobacterium indicum</name>
    <dbReference type="NCBI Taxonomy" id="1775910"/>
    <lineage>
        <taxon>Bacteria</taxon>
        <taxon>Pseudomonadati</taxon>
        <taxon>Pseudomonadota</taxon>
        <taxon>Alphaproteobacteria</taxon>
        <taxon>Hyphomicrobiales</taxon>
        <taxon>Methylobacteriaceae</taxon>
        <taxon>Methylobacterium</taxon>
    </lineage>
</organism>
<dbReference type="PANTHER" id="PTHR30579">
    <property type="entry name" value="TRANSCRIPTIONAL REGULATOR"/>
    <property type="match status" value="1"/>
</dbReference>
<dbReference type="FunFam" id="1.10.10.10:FF:000001">
    <property type="entry name" value="LysR family transcriptional regulator"/>
    <property type="match status" value="1"/>
</dbReference>
<dbReference type="InterPro" id="IPR005119">
    <property type="entry name" value="LysR_subst-bd"/>
</dbReference>
<evidence type="ECO:0000313" key="7">
    <source>
        <dbReference type="Proteomes" id="UP000663508"/>
    </source>
</evidence>
<dbReference type="KEGG" id="mind:mvi_32540"/>
<dbReference type="Gene3D" id="1.10.10.10">
    <property type="entry name" value="Winged helix-like DNA-binding domain superfamily/Winged helix DNA-binding domain"/>
    <property type="match status" value="1"/>
</dbReference>
<dbReference type="PRINTS" id="PR00039">
    <property type="entry name" value="HTHLYSR"/>
</dbReference>
<dbReference type="SUPFAM" id="SSF46785">
    <property type="entry name" value="Winged helix' DNA-binding domain"/>
    <property type="match status" value="1"/>
</dbReference>
<evidence type="ECO:0000259" key="5">
    <source>
        <dbReference type="PROSITE" id="PS50931"/>
    </source>
</evidence>
<proteinExistence type="inferred from homology"/>
<dbReference type="InterPro" id="IPR050176">
    <property type="entry name" value="LTTR"/>
</dbReference>
<dbReference type="SUPFAM" id="SSF53850">
    <property type="entry name" value="Periplasmic binding protein-like II"/>
    <property type="match status" value="1"/>
</dbReference>
<dbReference type="Pfam" id="PF00126">
    <property type="entry name" value="HTH_1"/>
    <property type="match status" value="1"/>
</dbReference>
<dbReference type="InterPro" id="IPR036390">
    <property type="entry name" value="WH_DNA-bd_sf"/>
</dbReference>
<dbReference type="AlphaFoldDB" id="A0A8H8WV43"/>
<dbReference type="InterPro" id="IPR036388">
    <property type="entry name" value="WH-like_DNA-bd_sf"/>
</dbReference>
<accession>A0A8H8WV43</accession>
<dbReference type="GO" id="GO:0003677">
    <property type="term" value="F:DNA binding"/>
    <property type="evidence" value="ECO:0007669"/>
    <property type="project" value="UniProtKB-KW"/>
</dbReference>
<dbReference type="PANTHER" id="PTHR30579:SF7">
    <property type="entry name" value="HTH-TYPE TRANSCRIPTIONAL REGULATOR LRHA-RELATED"/>
    <property type="match status" value="1"/>
</dbReference>
<sequence length="296" mass="32124">MLTLDVDAVRAFVLVAEHRSFTRAAEALGTTQGAVSVKLRRLEERIGQRLIERTPRQVRLSAQGEIFIEPAREFLSAHERAVAGLTATRRRFRLGIACHVMGPEVPTLLARLKSLDPALTLEVLLDTSWALMESFDRGALDAVIVRSDDDRREGERLGPEHFGWFAAPDFAHRAGEALPVATISPFCAVRDVATRLLDRAGIAWTEVFVGGTAANAAAISAGLAVAAFPCRLAPADSVEVGERLGLPPLPSYAIVLHSSLSDPRTKATLHTITAAFREHRRPAGRHCPMPQPSTLP</sequence>
<dbReference type="InterPro" id="IPR000847">
    <property type="entry name" value="LysR_HTH_N"/>
</dbReference>
<dbReference type="Gene3D" id="3.40.190.10">
    <property type="entry name" value="Periplasmic binding protein-like II"/>
    <property type="match status" value="2"/>
</dbReference>
<dbReference type="EMBL" id="AP024145">
    <property type="protein sequence ID" value="BCM84793.1"/>
    <property type="molecule type" value="Genomic_DNA"/>
</dbReference>
<gene>
    <name evidence="6" type="primary">hexA</name>
    <name evidence="6" type="ORF">mvi_32540</name>
</gene>
<evidence type="ECO:0000256" key="2">
    <source>
        <dbReference type="ARBA" id="ARBA00023015"/>
    </source>
</evidence>
<dbReference type="Pfam" id="PF03466">
    <property type="entry name" value="LysR_substrate"/>
    <property type="match status" value="1"/>
</dbReference>
<keyword evidence="3" id="KW-0238">DNA-binding</keyword>
<dbReference type="PROSITE" id="PS50931">
    <property type="entry name" value="HTH_LYSR"/>
    <property type="match status" value="1"/>
</dbReference>
<comment type="similarity">
    <text evidence="1">Belongs to the LysR transcriptional regulatory family.</text>
</comment>
<dbReference type="Proteomes" id="UP000663508">
    <property type="component" value="Chromosome"/>
</dbReference>
<evidence type="ECO:0000256" key="1">
    <source>
        <dbReference type="ARBA" id="ARBA00009437"/>
    </source>
</evidence>
<evidence type="ECO:0000256" key="4">
    <source>
        <dbReference type="ARBA" id="ARBA00023163"/>
    </source>
</evidence>
<keyword evidence="4" id="KW-0804">Transcription</keyword>
<dbReference type="GO" id="GO:0003700">
    <property type="term" value="F:DNA-binding transcription factor activity"/>
    <property type="evidence" value="ECO:0007669"/>
    <property type="project" value="InterPro"/>
</dbReference>
<keyword evidence="2" id="KW-0805">Transcription regulation</keyword>
<evidence type="ECO:0000313" key="6">
    <source>
        <dbReference type="EMBL" id="BCM84793.1"/>
    </source>
</evidence>